<evidence type="ECO:0000313" key="3">
    <source>
        <dbReference type="EMBL" id="GAA0455154.1"/>
    </source>
</evidence>
<protein>
    <submittedName>
        <fullName evidence="3">Uncharacterized protein</fullName>
    </submittedName>
</protein>
<gene>
    <name evidence="3" type="ORF">GCM10010361_18990</name>
</gene>
<organism evidence="3 4">
    <name type="scientific">Streptomyces olivaceiscleroticus</name>
    <dbReference type="NCBI Taxonomy" id="68245"/>
    <lineage>
        <taxon>Bacteria</taxon>
        <taxon>Bacillati</taxon>
        <taxon>Actinomycetota</taxon>
        <taxon>Actinomycetes</taxon>
        <taxon>Kitasatosporales</taxon>
        <taxon>Streptomycetaceae</taxon>
        <taxon>Streptomyces</taxon>
    </lineage>
</organism>
<keyword evidence="4" id="KW-1185">Reference proteome</keyword>
<feature type="compositionally biased region" description="Low complexity" evidence="1">
    <location>
        <begin position="19"/>
        <end position="28"/>
    </location>
</feature>
<keyword evidence="2" id="KW-0812">Transmembrane</keyword>
<evidence type="ECO:0000256" key="2">
    <source>
        <dbReference type="SAM" id="Phobius"/>
    </source>
</evidence>
<keyword evidence="2" id="KW-0472">Membrane</keyword>
<accession>A0ABN0ZQR2</accession>
<proteinExistence type="predicted"/>
<comment type="caution">
    <text evidence="3">The sequence shown here is derived from an EMBL/GenBank/DDBJ whole genome shotgun (WGS) entry which is preliminary data.</text>
</comment>
<reference evidence="3 4" key="1">
    <citation type="journal article" date="2019" name="Int. J. Syst. Evol. Microbiol.">
        <title>The Global Catalogue of Microorganisms (GCM) 10K type strain sequencing project: providing services to taxonomists for standard genome sequencing and annotation.</title>
        <authorList>
            <consortium name="The Broad Institute Genomics Platform"/>
            <consortium name="The Broad Institute Genome Sequencing Center for Infectious Disease"/>
            <person name="Wu L."/>
            <person name="Ma J."/>
        </authorList>
    </citation>
    <scope>NUCLEOTIDE SEQUENCE [LARGE SCALE GENOMIC DNA]</scope>
    <source>
        <strain evidence="3 4">JCM 4805</strain>
    </source>
</reference>
<evidence type="ECO:0000313" key="4">
    <source>
        <dbReference type="Proteomes" id="UP001500909"/>
    </source>
</evidence>
<dbReference type="Proteomes" id="UP001500909">
    <property type="component" value="Unassembled WGS sequence"/>
</dbReference>
<keyword evidence="2" id="KW-1133">Transmembrane helix</keyword>
<dbReference type="EMBL" id="BAAABY010000013">
    <property type="protein sequence ID" value="GAA0455154.1"/>
    <property type="molecule type" value="Genomic_DNA"/>
</dbReference>
<evidence type="ECO:0000256" key="1">
    <source>
        <dbReference type="SAM" id="MobiDB-lite"/>
    </source>
</evidence>
<feature type="transmembrane region" description="Helical" evidence="2">
    <location>
        <begin position="59"/>
        <end position="81"/>
    </location>
</feature>
<name>A0ABN0ZQR2_9ACTN</name>
<feature type="region of interest" description="Disordered" evidence="1">
    <location>
        <begin position="1"/>
        <end position="50"/>
    </location>
</feature>
<sequence>MTYPHDSAPVPGPQPPQAPYDAGYAPYGQGPPPQPGYDDRPRERYRRPRDGAGAARTALIVHTIADIAAAFLVLWILLYLLGANRANVFVDFVESVAGGFAWWSQDIFTMDTEGLRVVLDHGLPAVIYLLVGHGIAARIRRL</sequence>